<dbReference type="HOGENOM" id="CLU_000846_6_0_1"/>
<dbReference type="GO" id="GO:0006897">
    <property type="term" value="P:endocytosis"/>
    <property type="evidence" value="ECO:0007669"/>
    <property type="project" value="TreeGrafter"/>
</dbReference>
<feature type="transmembrane region" description="Helical" evidence="19">
    <location>
        <begin position="1235"/>
        <end position="1253"/>
    </location>
</feature>
<evidence type="ECO:0000256" key="20">
    <source>
        <dbReference type="SAM" id="MobiDB-lite"/>
    </source>
</evidence>
<keyword evidence="8 17" id="KW-0067">ATP-binding</keyword>
<evidence type="ECO:0000256" key="18">
    <source>
        <dbReference type="PIRSR" id="PIRSR606539-3"/>
    </source>
</evidence>
<feature type="binding site" evidence="17">
    <location>
        <position position="1020"/>
    </location>
    <ligand>
        <name>ATP</name>
        <dbReference type="ChEBI" id="CHEBI:30616"/>
    </ligand>
</feature>
<comment type="cofactor">
    <cofactor evidence="1 18">
        <name>Mg(2+)</name>
        <dbReference type="ChEBI" id="CHEBI:18420"/>
    </cofactor>
</comment>
<feature type="binding site" evidence="17">
    <location>
        <position position="822"/>
    </location>
    <ligand>
        <name>ATP</name>
        <dbReference type="ChEBI" id="CHEBI:30616"/>
    </ligand>
</feature>
<evidence type="ECO:0000256" key="3">
    <source>
        <dbReference type="ARBA" id="ARBA00008109"/>
    </source>
</evidence>
<keyword evidence="7 17" id="KW-0547">Nucleotide-binding</keyword>
<evidence type="ECO:0000256" key="14">
    <source>
        <dbReference type="ARBA" id="ARBA00034036"/>
    </source>
</evidence>
<dbReference type="eggNOG" id="KOG0210">
    <property type="taxonomic scope" value="Eukaryota"/>
</dbReference>
<feature type="binding site" evidence="17">
    <location>
        <position position="632"/>
    </location>
    <ligand>
        <name>ATP</name>
        <dbReference type="ChEBI" id="CHEBI:30616"/>
    </ligand>
</feature>
<keyword evidence="9 18" id="KW-0460">Magnesium</keyword>
<feature type="binding site" evidence="17">
    <location>
        <position position="630"/>
    </location>
    <ligand>
        <name>ATP</name>
        <dbReference type="ChEBI" id="CHEBI:30616"/>
    </ligand>
</feature>
<evidence type="ECO:0000256" key="2">
    <source>
        <dbReference type="ARBA" id="ARBA00004337"/>
    </source>
</evidence>
<comment type="catalytic activity">
    <reaction evidence="15">
        <text>a 1,2-diacyl-sn-glycero-3-phosphoethanolamine(out) + ATP + H2O = a 1,2-diacyl-sn-glycero-3-phosphoethanolamine(in) + ADP + phosphate + H(+)</text>
        <dbReference type="Rhea" id="RHEA:66132"/>
        <dbReference type="ChEBI" id="CHEBI:15377"/>
        <dbReference type="ChEBI" id="CHEBI:15378"/>
        <dbReference type="ChEBI" id="CHEBI:30616"/>
        <dbReference type="ChEBI" id="CHEBI:43474"/>
        <dbReference type="ChEBI" id="CHEBI:64612"/>
        <dbReference type="ChEBI" id="CHEBI:456216"/>
    </reaction>
    <physiologicalReaction direction="left-to-right" evidence="15">
        <dbReference type="Rhea" id="RHEA:66133"/>
    </physiologicalReaction>
</comment>
<name>C1H1E8_PARBA</name>
<evidence type="ECO:0000256" key="12">
    <source>
        <dbReference type="ARBA" id="ARBA00023055"/>
    </source>
</evidence>
<feature type="region of interest" description="Disordered" evidence="20">
    <location>
        <begin position="1"/>
        <end position="24"/>
    </location>
</feature>
<feature type="compositionally biased region" description="Polar residues" evidence="20">
    <location>
        <begin position="151"/>
        <end position="174"/>
    </location>
</feature>
<keyword evidence="4" id="KW-0813">Transport</keyword>
<dbReference type="InterPro" id="IPR036412">
    <property type="entry name" value="HAD-like_sf"/>
</dbReference>
<organism evidence="23 24">
    <name type="scientific">Paracoccidioides lutzii (strain ATCC MYA-826 / Pb01)</name>
    <name type="common">Paracoccidioides brasiliensis</name>
    <dbReference type="NCBI Taxonomy" id="502779"/>
    <lineage>
        <taxon>Eukaryota</taxon>
        <taxon>Fungi</taxon>
        <taxon>Dikarya</taxon>
        <taxon>Ascomycota</taxon>
        <taxon>Pezizomycotina</taxon>
        <taxon>Eurotiomycetes</taxon>
        <taxon>Eurotiomycetidae</taxon>
        <taxon>Onygenales</taxon>
        <taxon>Ajellomycetaceae</taxon>
        <taxon>Paracoccidioides</taxon>
    </lineage>
</organism>
<feature type="binding site" evidence="17">
    <location>
        <position position="1014"/>
    </location>
    <ligand>
        <name>ATP</name>
        <dbReference type="ChEBI" id="CHEBI:30616"/>
    </ligand>
</feature>
<comment type="subcellular location">
    <subcellularLocation>
        <location evidence="2">Endosome membrane</location>
        <topology evidence="2">Multi-pass membrane protein</topology>
    </subcellularLocation>
    <subcellularLocation>
        <location evidence="19">Membrane</location>
        <topology evidence="19">Multi-pass membrane protein</topology>
    </subcellularLocation>
</comment>
<dbReference type="FunFam" id="3.40.50.1000:FF:000009">
    <property type="entry name" value="Phospholipid-transporting ATPase"/>
    <property type="match status" value="1"/>
</dbReference>
<feature type="domain" description="P-type ATPase C-terminal" evidence="22">
    <location>
        <begin position="1067"/>
        <end position="1295"/>
    </location>
</feature>
<feature type="transmembrane region" description="Helical" evidence="19">
    <location>
        <begin position="1127"/>
        <end position="1149"/>
    </location>
</feature>
<feature type="transmembrane region" description="Helical" evidence="19">
    <location>
        <begin position="1179"/>
        <end position="1197"/>
    </location>
</feature>
<dbReference type="InterPro" id="IPR006539">
    <property type="entry name" value="P-type_ATPase_IV"/>
</dbReference>
<feature type="domain" description="P-type ATPase N-terminal" evidence="21">
    <location>
        <begin position="187"/>
        <end position="236"/>
    </location>
</feature>
<dbReference type="PRINTS" id="PR00119">
    <property type="entry name" value="CATATPASE"/>
</dbReference>
<feature type="transmembrane region" description="Helical" evidence="19">
    <location>
        <begin position="1101"/>
        <end position="1121"/>
    </location>
</feature>
<accession>C1H1E8</accession>
<dbReference type="GO" id="GO:0045332">
    <property type="term" value="P:phospholipid translocation"/>
    <property type="evidence" value="ECO:0007669"/>
    <property type="project" value="TreeGrafter"/>
</dbReference>
<keyword evidence="6 18" id="KW-0479">Metal-binding</keyword>
<feature type="region of interest" description="Disordered" evidence="20">
    <location>
        <begin position="450"/>
        <end position="478"/>
    </location>
</feature>
<dbReference type="FunFam" id="1.20.1110.10:FF:000048">
    <property type="entry name" value="Phospholipid-transporting ATPase"/>
    <property type="match status" value="1"/>
</dbReference>
<dbReference type="GO" id="GO:0140326">
    <property type="term" value="F:ATPase-coupled intramembrane lipid transporter activity"/>
    <property type="evidence" value="ECO:0007669"/>
    <property type="project" value="UniProtKB-EC"/>
</dbReference>
<keyword evidence="10 19" id="KW-1278">Translocase</keyword>
<dbReference type="InterPro" id="IPR018303">
    <property type="entry name" value="ATPase_P-typ_P_site"/>
</dbReference>
<evidence type="ECO:0000256" key="8">
    <source>
        <dbReference type="ARBA" id="ARBA00022840"/>
    </source>
</evidence>
<feature type="compositionally biased region" description="Acidic residues" evidence="20">
    <location>
        <begin position="15"/>
        <end position="24"/>
    </location>
</feature>
<feature type="binding site" evidence="18">
    <location>
        <position position="1040"/>
    </location>
    <ligand>
        <name>Mg(2+)</name>
        <dbReference type="ChEBI" id="CHEBI:18420"/>
    </ligand>
</feature>
<dbReference type="GO" id="GO:0006890">
    <property type="term" value="P:retrograde vesicle-mediated transport, Golgi to endoplasmic reticulum"/>
    <property type="evidence" value="ECO:0007669"/>
    <property type="project" value="TreeGrafter"/>
</dbReference>
<dbReference type="InterPro" id="IPR008250">
    <property type="entry name" value="ATPase_P-typ_transduc_dom_A_sf"/>
</dbReference>
<dbReference type="PANTHER" id="PTHR24092">
    <property type="entry name" value="PROBABLE PHOSPHOLIPID-TRANSPORTING ATPASE"/>
    <property type="match status" value="1"/>
</dbReference>
<dbReference type="FunFam" id="3.40.1110.10:FF:000067">
    <property type="entry name" value="Phospholipid-transporting ATPase"/>
    <property type="match status" value="1"/>
</dbReference>
<keyword evidence="13 19" id="KW-0472">Membrane</keyword>
<evidence type="ECO:0000256" key="19">
    <source>
        <dbReference type="RuleBase" id="RU362033"/>
    </source>
</evidence>
<evidence type="ECO:0000256" key="6">
    <source>
        <dbReference type="ARBA" id="ARBA00022723"/>
    </source>
</evidence>
<evidence type="ECO:0000313" key="23">
    <source>
        <dbReference type="EMBL" id="EEH33542.1"/>
    </source>
</evidence>
<feature type="binding site" evidence="17">
    <location>
        <position position="934"/>
    </location>
    <ligand>
        <name>ATP</name>
        <dbReference type="ChEBI" id="CHEBI:30616"/>
    </ligand>
</feature>
<feature type="binding site" evidence="17">
    <location>
        <position position="631"/>
    </location>
    <ligand>
        <name>ATP</name>
        <dbReference type="ChEBI" id="CHEBI:30616"/>
    </ligand>
</feature>
<comment type="similarity">
    <text evidence="3 19">Belongs to the cation transport ATPase (P-type) (TC 3.A.3) family. Type IV subfamily.</text>
</comment>
<dbReference type="SFLD" id="SFLDG00002">
    <property type="entry name" value="C1.7:_P-type_atpase_like"/>
    <property type="match status" value="1"/>
</dbReference>
<feature type="binding site" evidence="17">
    <location>
        <position position="851"/>
    </location>
    <ligand>
        <name>ATP</name>
        <dbReference type="ChEBI" id="CHEBI:30616"/>
    </ligand>
</feature>
<feature type="binding site" evidence="17">
    <location>
        <position position="744"/>
    </location>
    <ligand>
        <name>ATP</name>
        <dbReference type="ChEBI" id="CHEBI:30616"/>
    </ligand>
</feature>
<proteinExistence type="inferred from homology"/>
<evidence type="ECO:0000256" key="4">
    <source>
        <dbReference type="ARBA" id="ARBA00022448"/>
    </source>
</evidence>
<reference evidence="23 24" key="1">
    <citation type="journal article" date="2011" name="PLoS Genet.">
        <title>Comparative genomic analysis of human fungal pathogens causing paracoccidioidomycosis.</title>
        <authorList>
            <person name="Desjardins C.A."/>
            <person name="Champion M.D."/>
            <person name="Holder J.W."/>
            <person name="Muszewska A."/>
            <person name="Goldberg J."/>
            <person name="Bailao A.M."/>
            <person name="Brigido M.M."/>
            <person name="Ferreira M.E."/>
            <person name="Garcia A.M."/>
            <person name="Grynberg M."/>
            <person name="Gujja S."/>
            <person name="Heiman D.I."/>
            <person name="Henn M.R."/>
            <person name="Kodira C.D."/>
            <person name="Leon-Narvaez H."/>
            <person name="Longo L.V."/>
            <person name="Ma L.J."/>
            <person name="Malavazi I."/>
            <person name="Matsuo A.L."/>
            <person name="Morais F.V."/>
            <person name="Pereira M."/>
            <person name="Rodriguez-Brito S."/>
            <person name="Sakthikumar S."/>
            <person name="Salem-Izacc S.M."/>
            <person name="Sykes S.M."/>
            <person name="Teixeira M.M."/>
            <person name="Vallejo M.C."/>
            <person name="Walter M.E."/>
            <person name="Yandava C."/>
            <person name="Young S."/>
            <person name="Zeng Q."/>
            <person name="Zucker J."/>
            <person name="Felipe M.S."/>
            <person name="Goldman G.H."/>
            <person name="Haas B.J."/>
            <person name="McEwen J.G."/>
            <person name="Nino-Vega G."/>
            <person name="Puccia R."/>
            <person name="San-Blas G."/>
            <person name="Soares C.M."/>
            <person name="Birren B.W."/>
            <person name="Cuomo C.A."/>
        </authorList>
    </citation>
    <scope>NUCLEOTIDE SEQUENCE [LARGE SCALE GENOMIC DNA]</scope>
    <source>
        <strain evidence="24">ATCC MYA-826 / Pb01</strain>
    </source>
</reference>
<feature type="binding site" evidence="17">
    <location>
        <position position="788"/>
    </location>
    <ligand>
        <name>ATP</name>
        <dbReference type="ChEBI" id="CHEBI:30616"/>
    </ligand>
</feature>
<keyword evidence="24" id="KW-1185">Reference proteome</keyword>
<dbReference type="InterPro" id="IPR023214">
    <property type="entry name" value="HAD_sf"/>
</dbReference>
<dbReference type="InterPro" id="IPR023299">
    <property type="entry name" value="ATPase_P-typ_cyto_dom_N"/>
</dbReference>
<keyword evidence="12" id="KW-0445">Lipid transport</keyword>
<evidence type="ECO:0000259" key="22">
    <source>
        <dbReference type="Pfam" id="PF16212"/>
    </source>
</evidence>
<evidence type="ECO:0000256" key="17">
    <source>
        <dbReference type="PIRSR" id="PIRSR606539-2"/>
    </source>
</evidence>
<keyword evidence="5 19" id="KW-0812">Transmembrane</keyword>
<dbReference type="AlphaFoldDB" id="C1H1E8"/>
<dbReference type="GO" id="GO:0000287">
    <property type="term" value="F:magnesium ion binding"/>
    <property type="evidence" value="ECO:0007669"/>
    <property type="project" value="UniProtKB-UniRule"/>
</dbReference>
<evidence type="ECO:0000313" key="24">
    <source>
        <dbReference type="Proteomes" id="UP000002059"/>
    </source>
</evidence>
<dbReference type="InterPro" id="IPR001757">
    <property type="entry name" value="P_typ_ATPase"/>
</dbReference>
<dbReference type="InterPro" id="IPR032630">
    <property type="entry name" value="P_typ_ATPase_c"/>
</dbReference>
<evidence type="ECO:0000256" key="7">
    <source>
        <dbReference type="ARBA" id="ARBA00022741"/>
    </source>
</evidence>
<comment type="catalytic activity">
    <reaction evidence="14 19">
        <text>ATP + H2O + phospholipidSide 1 = ADP + phosphate + phospholipidSide 2.</text>
        <dbReference type="EC" id="7.6.2.1"/>
    </reaction>
</comment>
<evidence type="ECO:0000256" key="16">
    <source>
        <dbReference type="PIRSR" id="PIRSR606539-1"/>
    </source>
</evidence>
<dbReference type="EMBL" id="KN294002">
    <property type="protein sequence ID" value="EEH33542.1"/>
    <property type="molecule type" value="Genomic_DNA"/>
</dbReference>
<feature type="active site" description="4-aspartylphosphate intermediate" evidence="16">
    <location>
        <position position="630"/>
    </location>
</feature>
<dbReference type="NCBIfam" id="TIGR01652">
    <property type="entry name" value="ATPase-Plipid"/>
    <property type="match status" value="1"/>
</dbReference>
<sequence length="1303" mass="144619">MALFHQYEQPNASDLSDDSESDEDLNLDELDVEASAALHTGYSPKAKGRFGTTPVYGAGIAMRNLRTGARNRIWNRSGARTSQQNDDDDIDGLLGDHDHEGGGQPLSGRSSTYAEDDSPLLSRRSQPPRLHAAMESFYSLLRSKFRLPKFDSSQAPGDTPSRYNGSQMHPNSNHKPTRQVVVGQVQETRYPPNIVSNAKYTPWSFLPRTLYNEFSFFFNIYFLLVALSQIIPILRIGYMSSYIAPLAFVVSISLGKEALDDIARRRRDAEANSEEYTVLSYSPSTSRKQAVRHKLTVPERDESIHGSQIFEITKKSRDLKVGDILMLRKDQRLPADVVILKSTLPETSTTQNIAQDIPDAYDANVAESTHPTTDPLSTSPAVESSDGFGDWSDIFIRTDQLDGETDWKLRLPSPLTQNLPLSELRRIRITAGSPEKSVNEFVGTIELAPPSPGSYDHHINKTDGAGHSSTNPSSHDEISEPKYAPLTIDNTAWANTVLASNTATIATIIYTGAETRSAMSTSPSRSKIGLLEYEINSLTKILCVLTLTLSIILVALQGFESENDKPWYIAIMIYLILFSTIIPMSLRVNLDMAKSVYGRFIERDAGIPGTVVRTSTIPEDLGRIEYLLSDKTGTLTQNEMELKKIHVGTVSYANEAMDEVASYVRQGFSVTSSSSTPPHLSLVTPTTINSTQTGLASTTRTRREIGSRVRDIILALALCHNVTPTSDEENGLKITNYQASSPDEIAIVKYTEEVGLQLVHRDRHRIVLKSVHTANIVARVRILDMFPFTSDSKRMGIIVRFEQGSDLDKSTVQDEEIWFYQKGADTVMSSIVAANDWLDEETANMAREGLRTLVIGRKRLSQAQYQDFSSDYKAASLSLHNRDTRMARVVKEFLEQNLELLGVTGVEDKLQKDVKPSLELLRNAGVKIWMLTGDKVETARCVAVSAKLVSRGQYIHTVTKLKDKGSAQEALDFLRNKTDACLLIDGESLTLMLSDFRSPFISIAVLLPAVIACRCSPTQKAEIASLIRKHTKKRICCIGDGGNDVSMIQAADVGIGIVGKEGRQASLAADFSITQFHHLTKLVVWHGRNSYKRSAKLAQFIMHRGLIISACQTMYSIAGHFDPKGLFINWLLVGYATVYTNAPVFSLVLDRDVDEELANLYPELYKELKTGRSLSYRSFFTWVFVSVYQGSIIQGLAQILVREVTGPQLISVSFTALVLNELVMVAVSITTWHPIMILCIVGTAIVYAASVPFLGDYFDLQYVITLEWVWKVMVVAAVALVPVWAVKLISRTWSPPSYRKVQG</sequence>
<dbReference type="SUPFAM" id="SSF81653">
    <property type="entry name" value="Calcium ATPase, transduction domain A"/>
    <property type="match status" value="1"/>
</dbReference>
<gene>
    <name evidence="23" type="ORF">PAAG_04592</name>
</gene>
<dbReference type="PROSITE" id="PS00154">
    <property type="entry name" value="ATPASE_E1_E2"/>
    <property type="match status" value="1"/>
</dbReference>
<dbReference type="SUPFAM" id="SSF81665">
    <property type="entry name" value="Calcium ATPase, transmembrane domain M"/>
    <property type="match status" value="1"/>
</dbReference>
<evidence type="ECO:0000256" key="9">
    <source>
        <dbReference type="ARBA" id="ARBA00022842"/>
    </source>
</evidence>
<dbReference type="Proteomes" id="UP000002059">
    <property type="component" value="Partially assembled WGS sequence"/>
</dbReference>
<feature type="transmembrane region" description="Helical" evidence="19">
    <location>
        <begin position="567"/>
        <end position="586"/>
    </location>
</feature>
<dbReference type="VEuPathDB" id="FungiDB:PAAG_04592"/>
<dbReference type="GeneID" id="9096778"/>
<evidence type="ECO:0000259" key="21">
    <source>
        <dbReference type="Pfam" id="PF16209"/>
    </source>
</evidence>
<dbReference type="GO" id="GO:0010008">
    <property type="term" value="C:endosome membrane"/>
    <property type="evidence" value="ECO:0007669"/>
    <property type="project" value="UniProtKB-SubCell"/>
</dbReference>
<dbReference type="EC" id="7.6.2.1" evidence="19"/>
<evidence type="ECO:0000256" key="10">
    <source>
        <dbReference type="ARBA" id="ARBA00022967"/>
    </source>
</evidence>
<feature type="transmembrane region" description="Helical" evidence="19">
    <location>
        <begin position="1268"/>
        <end position="1290"/>
    </location>
</feature>
<dbReference type="GO" id="GO:0016887">
    <property type="term" value="F:ATP hydrolysis activity"/>
    <property type="evidence" value="ECO:0007669"/>
    <property type="project" value="InterPro"/>
</dbReference>
<dbReference type="Gene3D" id="3.40.50.1000">
    <property type="entry name" value="HAD superfamily/HAD-like"/>
    <property type="match status" value="1"/>
</dbReference>
<dbReference type="GO" id="GO:0005524">
    <property type="term" value="F:ATP binding"/>
    <property type="evidence" value="ECO:0007669"/>
    <property type="project" value="UniProtKB-UniRule"/>
</dbReference>
<dbReference type="InterPro" id="IPR044492">
    <property type="entry name" value="P_typ_ATPase_HD_dom"/>
</dbReference>
<evidence type="ECO:0000256" key="5">
    <source>
        <dbReference type="ARBA" id="ARBA00022692"/>
    </source>
</evidence>
<feature type="binding site" evidence="18">
    <location>
        <position position="630"/>
    </location>
    <ligand>
        <name>Mg(2+)</name>
        <dbReference type="ChEBI" id="CHEBI:18420"/>
    </ligand>
</feature>
<evidence type="ECO:0000256" key="15">
    <source>
        <dbReference type="ARBA" id="ARBA00049128"/>
    </source>
</evidence>
<dbReference type="SFLD" id="SFLDS00003">
    <property type="entry name" value="Haloacid_Dehalogenase"/>
    <property type="match status" value="1"/>
</dbReference>
<dbReference type="Pfam" id="PF16209">
    <property type="entry name" value="PhoLip_ATPase_N"/>
    <property type="match status" value="1"/>
</dbReference>
<feature type="binding site" evidence="17">
    <location>
        <position position="1044"/>
    </location>
    <ligand>
        <name>ATP</name>
        <dbReference type="ChEBI" id="CHEBI:30616"/>
    </ligand>
</feature>
<dbReference type="SUPFAM" id="SSF81660">
    <property type="entry name" value="Metal cation-transporting ATPase, ATP-binding domain N"/>
    <property type="match status" value="1"/>
</dbReference>
<feature type="binding site" evidence="17">
    <location>
        <position position="1043"/>
    </location>
    <ligand>
        <name>ATP</name>
        <dbReference type="ChEBI" id="CHEBI:30616"/>
    </ligand>
</feature>
<dbReference type="Gene3D" id="2.70.150.10">
    <property type="entry name" value="Calcium-transporting ATPase, cytoplasmic transduction domain A"/>
    <property type="match status" value="1"/>
</dbReference>
<protein>
    <recommendedName>
        <fullName evidence="19">Phospholipid-transporting ATPase</fullName>
        <ecNumber evidence="19">7.6.2.1</ecNumber>
    </recommendedName>
</protein>
<dbReference type="NCBIfam" id="TIGR01494">
    <property type="entry name" value="ATPase_P-type"/>
    <property type="match status" value="2"/>
</dbReference>
<dbReference type="STRING" id="502779.C1H1E8"/>
<keyword evidence="11 19" id="KW-1133">Transmembrane helix</keyword>
<dbReference type="PANTHER" id="PTHR24092:SF5">
    <property type="entry name" value="PHOSPHOLIPID-TRANSPORTING ATPASE"/>
    <property type="match status" value="1"/>
</dbReference>
<dbReference type="KEGG" id="pbl:PAAG_04592"/>
<feature type="compositionally biased region" description="Polar residues" evidence="20">
    <location>
        <begin position="366"/>
        <end position="382"/>
    </location>
</feature>
<feature type="region of interest" description="Disordered" evidence="20">
    <location>
        <begin position="365"/>
        <end position="385"/>
    </location>
</feature>
<feature type="transmembrane region" description="Helical" evidence="19">
    <location>
        <begin position="1209"/>
        <end position="1228"/>
    </location>
</feature>
<evidence type="ECO:0000256" key="1">
    <source>
        <dbReference type="ARBA" id="ARBA00001946"/>
    </source>
</evidence>
<feature type="region of interest" description="Disordered" evidence="20">
    <location>
        <begin position="73"/>
        <end position="126"/>
    </location>
</feature>
<evidence type="ECO:0000256" key="13">
    <source>
        <dbReference type="ARBA" id="ARBA00023136"/>
    </source>
</evidence>
<dbReference type="GO" id="GO:0005886">
    <property type="term" value="C:plasma membrane"/>
    <property type="evidence" value="ECO:0007669"/>
    <property type="project" value="TreeGrafter"/>
</dbReference>
<feature type="transmembrane region" description="Helical" evidence="19">
    <location>
        <begin position="535"/>
        <end position="555"/>
    </location>
</feature>
<dbReference type="Pfam" id="PF13246">
    <property type="entry name" value="Cation_ATPase"/>
    <property type="match status" value="1"/>
</dbReference>
<dbReference type="RefSeq" id="XP_002793682.1">
    <property type="nucleotide sequence ID" value="XM_002793636.1"/>
</dbReference>
<dbReference type="SUPFAM" id="SSF56784">
    <property type="entry name" value="HAD-like"/>
    <property type="match status" value="1"/>
</dbReference>
<feature type="binding site" evidence="18">
    <location>
        <position position="1044"/>
    </location>
    <ligand>
        <name>Mg(2+)</name>
        <dbReference type="ChEBI" id="CHEBI:18420"/>
    </ligand>
</feature>
<dbReference type="SFLD" id="SFLDF00027">
    <property type="entry name" value="p-type_atpase"/>
    <property type="match status" value="1"/>
</dbReference>
<dbReference type="Gene3D" id="3.40.1110.10">
    <property type="entry name" value="Calcium-transporting ATPase, cytoplasmic domain N"/>
    <property type="match status" value="1"/>
</dbReference>
<dbReference type="OMA" id="IAITTWH"/>
<evidence type="ECO:0000256" key="11">
    <source>
        <dbReference type="ARBA" id="ARBA00022989"/>
    </source>
</evidence>
<feature type="transmembrane region" description="Helical" evidence="19">
    <location>
        <begin position="216"/>
        <end position="236"/>
    </location>
</feature>
<dbReference type="Pfam" id="PF16212">
    <property type="entry name" value="PhoLip_ATPase_C"/>
    <property type="match status" value="1"/>
</dbReference>
<feature type="region of interest" description="Disordered" evidence="20">
    <location>
        <begin position="151"/>
        <end position="175"/>
    </location>
</feature>
<dbReference type="InterPro" id="IPR023298">
    <property type="entry name" value="ATPase_P-typ_TM_dom_sf"/>
</dbReference>
<feature type="binding site" evidence="18">
    <location>
        <position position="632"/>
    </location>
    <ligand>
        <name>Mg(2+)</name>
        <dbReference type="ChEBI" id="CHEBI:18420"/>
    </ligand>
</feature>
<dbReference type="GO" id="GO:0005802">
    <property type="term" value="C:trans-Golgi network"/>
    <property type="evidence" value="ECO:0007669"/>
    <property type="project" value="TreeGrafter"/>
</dbReference>
<dbReference type="OrthoDB" id="377733at2759"/>
<dbReference type="InterPro" id="IPR032631">
    <property type="entry name" value="P-type_ATPase_N"/>
</dbReference>
<feature type="binding site" evidence="17">
    <location>
        <position position="932"/>
    </location>
    <ligand>
        <name>ATP</name>
        <dbReference type="ChEBI" id="CHEBI:30616"/>
    </ligand>
</feature>
<feature type="binding site" evidence="17">
    <location>
        <position position="933"/>
    </location>
    <ligand>
        <name>ATP</name>
        <dbReference type="ChEBI" id="CHEBI:30616"/>
    </ligand>
</feature>